<dbReference type="Proteomes" id="UP000483004">
    <property type="component" value="Unassembled WGS sequence"/>
</dbReference>
<dbReference type="SMART" id="SM00346">
    <property type="entry name" value="HTH_ICLR"/>
    <property type="match status" value="1"/>
</dbReference>
<protein>
    <submittedName>
        <fullName evidence="6">IclR family transcriptional regulator</fullName>
    </submittedName>
</protein>
<dbReference type="SUPFAM" id="SSF46785">
    <property type="entry name" value="Winged helix' DNA-binding domain"/>
    <property type="match status" value="1"/>
</dbReference>
<dbReference type="InterPro" id="IPR029016">
    <property type="entry name" value="GAF-like_dom_sf"/>
</dbReference>
<keyword evidence="7" id="KW-1185">Reference proteome</keyword>
<dbReference type="Gene3D" id="3.30.450.40">
    <property type="match status" value="1"/>
</dbReference>
<proteinExistence type="predicted"/>
<dbReference type="PANTHER" id="PTHR30136">
    <property type="entry name" value="HELIX-TURN-HELIX TRANSCRIPTIONAL REGULATOR, ICLR FAMILY"/>
    <property type="match status" value="1"/>
</dbReference>
<evidence type="ECO:0000313" key="6">
    <source>
        <dbReference type="EMBL" id="KAB2379529.1"/>
    </source>
</evidence>
<dbReference type="AlphaFoldDB" id="A0A6L3VRT0"/>
<evidence type="ECO:0000259" key="5">
    <source>
        <dbReference type="PROSITE" id="PS51078"/>
    </source>
</evidence>
<gene>
    <name evidence="6" type="ORF">F9B16_20035</name>
</gene>
<evidence type="ECO:0000313" key="7">
    <source>
        <dbReference type="Proteomes" id="UP000483004"/>
    </source>
</evidence>
<dbReference type="PROSITE" id="PS51078">
    <property type="entry name" value="ICLR_ED"/>
    <property type="match status" value="1"/>
</dbReference>
<feature type="domain" description="HTH iclR-type" evidence="4">
    <location>
        <begin position="14"/>
        <end position="74"/>
    </location>
</feature>
<name>A0A6L3VRT0_9ACTN</name>
<dbReference type="InterPro" id="IPR014757">
    <property type="entry name" value="Tscrpt_reg_IclR_C"/>
</dbReference>
<dbReference type="InterPro" id="IPR036390">
    <property type="entry name" value="WH_DNA-bd_sf"/>
</dbReference>
<dbReference type="InterPro" id="IPR005471">
    <property type="entry name" value="Tscrpt_reg_IclR_N"/>
</dbReference>
<dbReference type="GO" id="GO:0003700">
    <property type="term" value="F:DNA-binding transcription factor activity"/>
    <property type="evidence" value="ECO:0007669"/>
    <property type="project" value="TreeGrafter"/>
</dbReference>
<dbReference type="EMBL" id="WBMR01000055">
    <property type="protein sequence ID" value="KAB2379529.1"/>
    <property type="molecule type" value="Genomic_DNA"/>
</dbReference>
<dbReference type="SUPFAM" id="SSF55781">
    <property type="entry name" value="GAF domain-like"/>
    <property type="match status" value="1"/>
</dbReference>
<dbReference type="InterPro" id="IPR036388">
    <property type="entry name" value="WH-like_DNA-bd_sf"/>
</dbReference>
<dbReference type="GO" id="GO:0003677">
    <property type="term" value="F:DNA binding"/>
    <property type="evidence" value="ECO:0007669"/>
    <property type="project" value="UniProtKB-KW"/>
</dbReference>
<evidence type="ECO:0000256" key="1">
    <source>
        <dbReference type="ARBA" id="ARBA00023015"/>
    </source>
</evidence>
<dbReference type="OrthoDB" id="60629at2"/>
<dbReference type="InterPro" id="IPR050707">
    <property type="entry name" value="HTH_MetabolicPath_Reg"/>
</dbReference>
<evidence type="ECO:0000256" key="2">
    <source>
        <dbReference type="ARBA" id="ARBA00023125"/>
    </source>
</evidence>
<organism evidence="6 7">
    <name type="scientific">Actinomadura montaniterrae</name>
    <dbReference type="NCBI Taxonomy" id="1803903"/>
    <lineage>
        <taxon>Bacteria</taxon>
        <taxon>Bacillati</taxon>
        <taxon>Actinomycetota</taxon>
        <taxon>Actinomycetes</taxon>
        <taxon>Streptosporangiales</taxon>
        <taxon>Thermomonosporaceae</taxon>
        <taxon>Actinomadura</taxon>
    </lineage>
</organism>
<dbReference type="Pfam" id="PF01614">
    <property type="entry name" value="IclR_C"/>
    <property type="match status" value="1"/>
</dbReference>
<dbReference type="PANTHER" id="PTHR30136:SF35">
    <property type="entry name" value="HTH-TYPE TRANSCRIPTIONAL REGULATOR RV1719"/>
    <property type="match status" value="1"/>
</dbReference>
<accession>A0A6L3VRT0</accession>
<evidence type="ECO:0000256" key="3">
    <source>
        <dbReference type="ARBA" id="ARBA00023163"/>
    </source>
</evidence>
<feature type="domain" description="IclR-ED" evidence="5">
    <location>
        <begin position="75"/>
        <end position="258"/>
    </location>
</feature>
<reference evidence="6 7" key="1">
    <citation type="submission" date="2019-09" db="EMBL/GenBank/DDBJ databases">
        <title>Actinomadura physcomitrii sp. nov., a novel actinomycete isolated from moss [Physcomitrium sphaericum (Ludw) Fuernr].</title>
        <authorList>
            <person name="Liu C."/>
            <person name="Zhuang X."/>
        </authorList>
    </citation>
    <scope>NUCLEOTIDE SEQUENCE [LARGE SCALE GENOMIC DNA]</scope>
    <source>
        <strain evidence="6 7">CYP1-1B</strain>
    </source>
</reference>
<dbReference type="GO" id="GO:0045892">
    <property type="term" value="P:negative regulation of DNA-templated transcription"/>
    <property type="evidence" value="ECO:0007669"/>
    <property type="project" value="TreeGrafter"/>
</dbReference>
<dbReference type="RefSeq" id="WP_151541625.1">
    <property type="nucleotide sequence ID" value="NZ_WBMR01000055.1"/>
</dbReference>
<sequence length="262" mass="28279">MAAPAAASAPPLESSMLARAARILYSFTSTSPELSMSDVVRRTGLPRSSVHRILDQLVQLRALERTGSRYRLGLGLLELGALAVHQNRLRETSLPHLRRLHETTGMLVHLAVLDGPEIVYLEKIGDGPEGRVPSRLGGRQPAYCTGAGKALLAFAGEDELAETLAAGLPARTKFTITDPGALRRELAYIRDHGVAFDREEGHRGVSCVAAPLRDATGRGVAAISVCGPPSRMDARRVVPPLLTTARDVWRALFTATPRTRTR</sequence>
<keyword evidence="2" id="KW-0238">DNA-binding</keyword>
<evidence type="ECO:0000259" key="4">
    <source>
        <dbReference type="PROSITE" id="PS51077"/>
    </source>
</evidence>
<dbReference type="Pfam" id="PF09339">
    <property type="entry name" value="HTH_IclR"/>
    <property type="match status" value="1"/>
</dbReference>
<dbReference type="Gene3D" id="1.10.10.10">
    <property type="entry name" value="Winged helix-like DNA-binding domain superfamily/Winged helix DNA-binding domain"/>
    <property type="match status" value="1"/>
</dbReference>
<dbReference type="PROSITE" id="PS51077">
    <property type="entry name" value="HTH_ICLR"/>
    <property type="match status" value="1"/>
</dbReference>
<keyword evidence="1" id="KW-0805">Transcription regulation</keyword>
<comment type="caution">
    <text evidence="6">The sequence shown here is derived from an EMBL/GenBank/DDBJ whole genome shotgun (WGS) entry which is preliminary data.</text>
</comment>
<keyword evidence="3" id="KW-0804">Transcription</keyword>